<dbReference type="GO" id="GO:0008168">
    <property type="term" value="F:methyltransferase activity"/>
    <property type="evidence" value="ECO:0007669"/>
    <property type="project" value="UniProtKB-KW"/>
</dbReference>
<feature type="non-terminal residue" evidence="1">
    <location>
        <position position="1"/>
    </location>
</feature>
<keyword evidence="1" id="KW-0489">Methyltransferase</keyword>
<accession>A0A0R4XC59</accession>
<evidence type="ECO:0000313" key="1">
    <source>
        <dbReference type="EMBL" id="AFU73889.1"/>
    </source>
</evidence>
<sequence>SSVKCLHLPWESTAETEILALNPDIILGADIIYNPSCLPDLVRVLSTLLHQEKPPSHREDMSCPRKHPVAYITLVIRNAETFDRFLGLVEEASLATEDLTQTCQPLNLLPYMQSYD</sequence>
<dbReference type="AlphaFoldDB" id="A0A0R4XC59"/>
<dbReference type="InterPro" id="IPR019410">
    <property type="entry name" value="Methyltransf_16"/>
</dbReference>
<proteinExistence type="predicted"/>
<gene>
    <name evidence="1" type="primary">SAM</name>
</gene>
<keyword evidence="1" id="KW-0808">Transferase</keyword>
<dbReference type="Gene3D" id="3.40.50.150">
    <property type="entry name" value="Vaccinia Virus protein VP39"/>
    <property type="match status" value="1"/>
</dbReference>
<protein>
    <submittedName>
        <fullName evidence="1">S-adenosyl-L-methionine-dependent methyltransferase</fullName>
    </submittedName>
</protein>
<name>A0A0R4XC59_9MYRT</name>
<reference evidence="1" key="1">
    <citation type="submission" date="2011-12" db="EMBL/GenBank/DDBJ databases">
        <title>Exploring the speciation and salt adaptation of Sonneratia, a typical mangrove genus, through large scale detection of positive selection using Illumina platform.</title>
        <authorList>
            <person name="Chen S."/>
            <person name="Zhou R."/>
            <person name="Shi S."/>
        </authorList>
    </citation>
    <scope>NUCLEOTIDE SEQUENCE</scope>
</reference>
<dbReference type="GO" id="GO:0032259">
    <property type="term" value="P:methylation"/>
    <property type="evidence" value="ECO:0007669"/>
    <property type="project" value="UniProtKB-KW"/>
</dbReference>
<organism evidence="1">
    <name type="scientific">Sonneratia griffithii</name>
    <dbReference type="NCBI Taxonomy" id="516017"/>
    <lineage>
        <taxon>Eukaryota</taxon>
        <taxon>Viridiplantae</taxon>
        <taxon>Streptophyta</taxon>
        <taxon>Embryophyta</taxon>
        <taxon>Tracheophyta</taxon>
        <taxon>Spermatophyta</taxon>
        <taxon>Magnoliopsida</taxon>
        <taxon>eudicotyledons</taxon>
        <taxon>Gunneridae</taxon>
        <taxon>Pentapetalae</taxon>
        <taxon>rosids</taxon>
        <taxon>malvids</taxon>
        <taxon>Myrtales</taxon>
        <taxon>Lythraceae</taxon>
        <taxon>Sonneratia</taxon>
    </lineage>
</organism>
<feature type="non-terminal residue" evidence="1">
    <location>
        <position position="116"/>
    </location>
</feature>
<dbReference type="EMBL" id="JQ241300">
    <property type="protein sequence ID" value="AFU73889.1"/>
    <property type="molecule type" value="Genomic_DNA"/>
</dbReference>
<dbReference type="Pfam" id="PF10294">
    <property type="entry name" value="Methyltransf_16"/>
    <property type="match status" value="1"/>
</dbReference>
<dbReference type="InterPro" id="IPR029063">
    <property type="entry name" value="SAM-dependent_MTases_sf"/>
</dbReference>